<dbReference type="PANTHER" id="PTHR30163:SF8">
    <property type="entry name" value="LYTIC MUREIN TRANSGLYCOSYLASE"/>
    <property type="match status" value="1"/>
</dbReference>
<dbReference type="OrthoDB" id="9808544at2"/>
<dbReference type="Pfam" id="PF13406">
    <property type="entry name" value="SLT_2"/>
    <property type="match status" value="1"/>
</dbReference>
<dbReference type="PANTHER" id="PTHR30163">
    <property type="entry name" value="MEMBRANE-BOUND LYTIC MUREIN TRANSGLYCOSYLASE B"/>
    <property type="match status" value="1"/>
</dbReference>
<feature type="chain" id="PRO_5014229127" evidence="1">
    <location>
        <begin position="30"/>
        <end position="415"/>
    </location>
</feature>
<dbReference type="InterPro" id="IPR023346">
    <property type="entry name" value="Lysozyme-like_dom_sf"/>
</dbReference>
<dbReference type="RefSeq" id="WP_055037995.1">
    <property type="nucleotide sequence ID" value="NZ_AP014854.2"/>
</dbReference>
<evidence type="ECO:0000313" key="5">
    <source>
        <dbReference type="Proteomes" id="UP000065734"/>
    </source>
</evidence>
<dbReference type="InterPro" id="IPR036366">
    <property type="entry name" value="PGBDSf"/>
</dbReference>
<dbReference type="Gene3D" id="1.10.101.10">
    <property type="entry name" value="PGBD-like superfamily/PGBD"/>
    <property type="match status" value="1"/>
</dbReference>
<dbReference type="SUPFAM" id="SSF47090">
    <property type="entry name" value="PGBD-like"/>
    <property type="match status" value="1"/>
</dbReference>
<dbReference type="EC" id="4.2.2.-" evidence="4"/>
<dbReference type="NCBIfam" id="TIGR02283">
    <property type="entry name" value="MltB_2"/>
    <property type="match status" value="1"/>
</dbReference>
<dbReference type="EMBL" id="AP014854">
    <property type="protein sequence ID" value="BAR99679.1"/>
    <property type="molecule type" value="Genomic_DNA"/>
</dbReference>
<organism evidence="4 5">
    <name type="scientific">Blastochloris viridis</name>
    <name type="common">Rhodopseudomonas viridis</name>
    <dbReference type="NCBI Taxonomy" id="1079"/>
    <lineage>
        <taxon>Bacteria</taxon>
        <taxon>Pseudomonadati</taxon>
        <taxon>Pseudomonadota</taxon>
        <taxon>Alphaproteobacteria</taxon>
        <taxon>Hyphomicrobiales</taxon>
        <taxon>Blastochloridaceae</taxon>
        <taxon>Blastochloris</taxon>
    </lineage>
</organism>
<proteinExistence type="predicted"/>
<dbReference type="InterPro" id="IPR031304">
    <property type="entry name" value="SLT_2"/>
</dbReference>
<name>A0A0H5BF02_BLAVI</name>
<keyword evidence="1" id="KW-0732">Signal</keyword>
<evidence type="ECO:0000313" key="4">
    <source>
        <dbReference type="EMBL" id="CUU43043.1"/>
    </source>
</evidence>
<evidence type="ECO:0000256" key="1">
    <source>
        <dbReference type="SAM" id="SignalP"/>
    </source>
</evidence>
<reference evidence="5" key="3">
    <citation type="journal article" date="2016" name="Genome Announc.">
        <title>Revised genome sequence of the purple photosynthetic bacterium Blastochloris viridis.</title>
        <authorList>
            <person name="Liu L.N."/>
            <person name="Faulkner M."/>
            <person name="Liu X."/>
            <person name="Huang F."/>
            <person name="Darby A.C."/>
            <person name="Hall N."/>
        </authorList>
    </citation>
    <scope>NUCLEOTIDE SEQUENCE [LARGE SCALE GENOMIC DNA]</scope>
    <source>
        <strain evidence="5">ATCC 19567 / DSM 133 / F</strain>
    </source>
</reference>
<dbReference type="SUPFAM" id="SSF53955">
    <property type="entry name" value="Lysozyme-like"/>
    <property type="match status" value="1"/>
</dbReference>
<dbReference type="EMBL" id="LN907867">
    <property type="protein sequence ID" value="CUU43043.1"/>
    <property type="molecule type" value="Genomic_DNA"/>
</dbReference>
<accession>A0A0H5BF02</accession>
<reference evidence="3" key="1">
    <citation type="journal article" date="2015" name="Genome Announc.">
        <title>Complete Genome Sequence of the Bacteriochlorophyll b-Producing Photosynthetic Bacterium Blastochloris viridis.</title>
        <authorList>
            <person name="Tsukatani Y."/>
            <person name="Hirose Y."/>
            <person name="Harada J."/>
            <person name="Misawa N."/>
            <person name="Mori K."/>
            <person name="Inoue K."/>
            <person name="Tamiaki H."/>
        </authorList>
    </citation>
    <scope>NUCLEOTIDE SEQUENCE [LARGE SCALE GENOMIC DNA]</scope>
    <source>
        <strain evidence="3">DSM 133</strain>
    </source>
</reference>
<sequence>MTHRIFGRAIVAAIVVALAALLSAAPAGAADPAFQAWLKGLWPEAAKLGVSRATFDEATRGIEPNLSLPDLVVPGRPEAPPRGQAEFVQTPAEYLRESTLSNLAAQGRKLFLQHRDTLARIEQRYGVPGAVVVAIWGRETAFGTYKLPHDAITVLATQGYYGKRKDFFRNELLYAFKMLQDGVPRADMRASWGGAIGMTQFLPSEFYRHGVDFDGDGHVDIWHSVPDALASAAQQLAHKGWQAGHHWAYEVKVPASLDCTIADPEHLKPLKDWLGSGYVPAAKTPLASDLGERASLLMPAGRYGPAFLILKNYYVIKDYNFSDLYVLFVGNVADRIAGLGPFAEPWGKVVQMRTTELEEMQRHLAALGLYRDKIDGKAGMRTRLAFGAYQKASGLALDCWPTRAVLDHMRARAAR</sequence>
<dbReference type="STRING" id="1079.BVIR_2616"/>
<dbReference type="Proteomes" id="UP000065734">
    <property type="component" value="Chromosome I"/>
</dbReference>
<dbReference type="GO" id="GO:0008933">
    <property type="term" value="F:peptidoglycan lytic transglycosylase activity"/>
    <property type="evidence" value="ECO:0007669"/>
    <property type="project" value="TreeGrafter"/>
</dbReference>
<protein>
    <submittedName>
        <fullName evidence="4">Membrane-bound lytic murein transglycosylase B</fullName>
        <ecNumber evidence="4">4.2.2.-</ecNumber>
    </submittedName>
</protein>
<dbReference type="Gene3D" id="1.10.530.10">
    <property type="match status" value="1"/>
</dbReference>
<feature type="signal peptide" evidence="1">
    <location>
        <begin position="1"/>
        <end position="29"/>
    </location>
</feature>
<dbReference type="InterPro" id="IPR043426">
    <property type="entry name" value="MltB-like"/>
</dbReference>
<dbReference type="AlphaFoldDB" id="A0A0H5BF02"/>
<evidence type="ECO:0000313" key="3">
    <source>
        <dbReference type="EMBL" id="BAR99679.1"/>
    </source>
</evidence>
<keyword evidence="5" id="KW-1185">Reference proteome</keyword>
<dbReference type="KEGG" id="bvr:BVIR_2616"/>
<dbReference type="Gene3D" id="1.10.8.350">
    <property type="entry name" value="Bacterial muramidase"/>
    <property type="match status" value="1"/>
</dbReference>
<dbReference type="InterPro" id="IPR011970">
    <property type="entry name" value="MltB_2"/>
</dbReference>
<evidence type="ECO:0000259" key="2">
    <source>
        <dbReference type="Pfam" id="PF13406"/>
    </source>
</evidence>
<reference evidence="4" key="2">
    <citation type="submission" date="2015-11" db="EMBL/GenBank/DDBJ databases">
        <authorList>
            <person name="Zhang Y."/>
            <person name="Guo Z."/>
        </authorList>
    </citation>
    <scope>NUCLEOTIDE SEQUENCE</scope>
    <source>
        <strain evidence="4">1</strain>
    </source>
</reference>
<dbReference type="InterPro" id="IPR036365">
    <property type="entry name" value="PGBD-like_sf"/>
</dbReference>
<dbReference type="PATRIC" id="fig|1079.6.peg.2739"/>
<feature type="domain" description="Transglycosylase SLT" evidence="2">
    <location>
        <begin position="34"/>
        <end position="334"/>
    </location>
</feature>
<gene>
    <name evidence="4" type="primary">mltB_3</name>
    <name evidence="3" type="ORF">BV133_2086</name>
    <name evidence="4" type="ORF">BVIRIDIS_20600</name>
</gene>
<dbReference type="GO" id="GO:0009253">
    <property type="term" value="P:peptidoglycan catabolic process"/>
    <property type="evidence" value="ECO:0007669"/>
    <property type="project" value="TreeGrafter"/>
</dbReference>
<keyword evidence="4" id="KW-0456">Lyase</keyword>